<dbReference type="Proteomes" id="UP000596742">
    <property type="component" value="Unassembled WGS sequence"/>
</dbReference>
<feature type="compositionally biased region" description="Basic and acidic residues" evidence="1">
    <location>
        <begin position="66"/>
        <end position="81"/>
    </location>
</feature>
<evidence type="ECO:0000256" key="1">
    <source>
        <dbReference type="SAM" id="MobiDB-lite"/>
    </source>
</evidence>
<proteinExistence type="predicted"/>
<accession>A0A8B6H2D9</accession>
<protein>
    <submittedName>
        <fullName evidence="2">Uncharacterized protein</fullName>
    </submittedName>
</protein>
<gene>
    <name evidence="2" type="ORF">MGAL_10B002699</name>
</gene>
<feature type="compositionally biased region" description="Basic residues" evidence="1">
    <location>
        <begin position="82"/>
        <end position="101"/>
    </location>
</feature>
<dbReference type="OrthoDB" id="10600774at2759"/>
<evidence type="ECO:0000313" key="3">
    <source>
        <dbReference type="Proteomes" id="UP000596742"/>
    </source>
</evidence>
<dbReference type="EMBL" id="UYJE01009310">
    <property type="protein sequence ID" value="VDI72190.1"/>
    <property type="molecule type" value="Genomic_DNA"/>
</dbReference>
<dbReference type="AlphaFoldDB" id="A0A8B6H2D9"/>
<organism evidence="2 3">
    <name type="scientific">Mytilus galloprovincialis</name>
    <name type="common">Mediterranean mussel</name>
    <dbReference type="NCBI Taxonomy" id="29158"/>
    <lineage>
        <taxon>Eukaryota</taxon>
        <taxon>Metazoa</taxon>
        <taxon>Spiralia</taxon>
        <taxon>Lophotrochozoa</taxon>
        <taxon>Mollusca</taxon>
        <taxon>Bivalvia</taxon>
        <taxon>Autobranchia</taxon>
        <taxon>Pteriomorphia</taxon>
        <taxon>Mytilida</taxon>
        <taxon>Mytiloidea</taxon>
        <taxon>Mytilidae</taxon>
        <taxon>Mytilinae</taxon>
        <taxon>Mytilus</taxon>
    </lineage>
</organism>
<name>A0A8B6H2D9_MYTGA</name>
<keyword evidence="3" id="KW-1185">Reference proteome</keyword>
<reference evidence="2" key="1">
    <citation type="submission" date="2018-11" db="EMBL/GenBank/DDBJ databases">
        <authorList>
            <person name="Alioto T."/>
            <person name="Alioto T."/>
        </authorList>
    </citation>
    <scope>NUCLEOTIDE SEQUENCE</scope>
</reference>
<sequence>MNNQLNNKSVVELTKFPCTKGYGNNRCTKEECRKLLTFSIEFILYQNERYQSPKHTDLETSDDITDVSKNDENNRINEREKVKKRRQKKPVKSVKKRKRGQLTRQAIDQRTEVANLENGTSSTNNEGNVLSAYLSLNTADTQGQYTVLDPSVTQYEEPVTSQLLPVVIGFEVAEGDENV</sequence>
<feature type="compositionally biased region" description="Polar residues" evidence="1">
    <location>
        <begin position="117"/>
        <end position="127"/>
    </location>
</feature>
<feature type="region of interest" description="Disordered" evidence="1">
    <location>
        <begin position="54"/>
        <end position="127"/>
    </location>
</feature>
<comment type="caution">
    <text evidence="2">The sequence shown here is derived from an EMBL/GenBank/DDBJ whole genome shotgun (WGS) entry which is preliminary data.</text>
</comment>
<evidence type="ECO:0000313" key="2">
    <source>
        <dbReference type="EMBL" id="VDI72190.1"/>
    </source>
</evidence>